<accession>A0A561EJ37</accession>
<organism evidence="2 3">
    <name type="scientific">Kitasatospora atroaurantiaca</name>
    <dbReference type="NCBI Taxonomy" id="285545"/>
    <lineage>
        <taxon>Bacteria</taxon>
        <taxon>Bacillati</taxon>
        <taxon>Actinomycetota</taxon>
        <taxon>Actinomycetes</taxon>
        <taxon>Kitasatosporales</taxon>
        <taxon>Streptomycetaceae</taxon>
        <taxon>Kitasatospora</taxon>
    </lineage>
</organism>
<evidence type="ECO:0000256" key="1">
    <source>
        <dbReference type="SAM" id="MobiDB-lite"/>
    </source>
</evidence>
<gene>
    <name evidence="2" type="ORF">FB465_0542</name>
</gene>
<protein>
    <submittedName>
        <fullName evidence="2">Uncharacterized protein</fullName>
    </submittedName>
</protein>
<evidence type="ECO:0000313" key="2">
    <source>
        <dbReference type="EMBL" id="TWE15624.1"/>
    </source>
</evidence>
<feature type="region of interest" description="Disordered" evidence="1">
    <location>
        <begin position="36"/>
        <end position="67"/>
    </location>
</feature>
<dbReference type="Proteomes" id="UP000318416">
    <property type="component" value="Unassembled WGS sequence"/>
</dbReference>
<reference evidence="2 3" key="1">
    <citation type="submission" date="2019-06" db="EMBL/GenBank/DDBJ databases">
        <title>Sequencing the genomes of 1000 actinobacteria strains.</title>
        <authorList>
            <person name="Klenk H.-P."/>
        </authorList>
    </citation>
    <scope>NUCLEOTIDE SEQUENCE [LARGE SCALE GENOMIC DNA]</scope>
    <source>
        <strain evidence="2 3">DSM 41649</strain>
    </source>
</reference>
<proteinExistence type="predicted"/>
<sequence>MDGDEIGLRHAGLVRVLTAVQPGALGDDWSAHSAPVDTRLGTHGPVRKGAARDVAGRHVTTDRAPRF</sequence>
<keyword evidence="3" id="KW-1185">Reference proteome</keyword>
<feature type="compositionally biased region" description="Basic and acidic residues" evidence="1">
    <location>
        <begin position="50"/>
        <end position="67"/>
    </location>
</feature>
<comment type="caution">
    <text evidence="2">The sequence shown here is derived from an EMBL/GenBank/DDBJ whole genome shotgun (WGS) entry which is preliminary data.</text>
</comment>
<evidence type="ECO:0000313" key="3">
    <source>
        <dbReference type="Proteomes" id="UP000318416"/>
    </source>
</evidence>
<dbReference type="EMBL" id="VIVR01000001">
    <property type="protein sequence ID" value="TWE15624.1"/>
    <property type="molecule type" value="Genomic_DNA"/>
</dbReference>
<name>A0A561EJ37_9ACTN</name>
<dbReference type="AlphaFoldDB" id="A0A561EJ37"/>